<accession>A0A2N7VNS7</accession>
<evidence type="ECO:0000313" key="3">
    <source>
        <dbReference type="Proteomes" id="UP000235616"/>
    </source>
</evidence>
<dbReference type="NCBIfam" id="TIGR01901">
    <property type="entry name" value="adhes_NPXG"/>
    <property type="match status" value="1"/>
</dbReference>
<proteinExistence type="predicted"/>
<keyword evidence="3" id="KW-1185">Reference proteome</keyword>
<reference evidence="2 3" key="1">
    <citation type="submission" date="2018-01" db="EMBL/GenBank/DDBJ databases">
        <title>Whole genome analyses suggest that Burkholderia sensu lato contains two further novel genera in the rhizoxinica-symbiotica group Mycetohabitans gen. nov., and Trinickia gen. nov.: implications for the evolution of diazotrophy and nodulation in the Burkholderiaceae.</title>
        <authorList>
            <person name="Estrada-de los Santos P."/>
            <person name="Palmer M."/>
            <person name="Chavez-Ramirez B."/>
            <person name="Beukes C."/>
            <person name="Steenkamp E.T."/>
            <person name="Hirsch A.M."/>
            <person name="Manyaka P."/>
            <person name="Maluk M."/>
            <person name="Lafos M."/>
            <person name="Crook M."/>
            <person name="Gross E."/>
            <person name="Simon M.F."/>
            <person name="Bueno dos Reis Junior F."/>
            <person name="Poole P.S."/>
            <person name="Venter S.N."/>
            <person name="James E.K."/>
        </authorList>
    </citation>
    <scope>NUCLEOTIDE SEQUENCE [LARGE SCALE GENOMIC DNA]</scope>
    <source>
        <strain evidence="2 3">GIMN1.004</strain>
    </source>
</reference>
<dbReference type="PANTHER" id="PTHR12338">
    <property type="entry name" value="AUTOTRANSPORTER"/>
    <property type="match status" value="1"/>
</dbReference>
<protein>
    <submittedName>
        <fullName evidence="2">Filamentous hemagglutinin</fullName>
    </submittedName>
</protein>
<dbReference type="Gene3D" id="2.160.20.10">
    <property type="entry name" value="Single-stranded right-handed beta-helix, Pectin lyase-like"/>
    <property type="match status" value="1"/>
</dbReference>
<dbReference type="SUPFAM" id="SSF51126">
    <property type="entry name" value="Pectin lyase-like"/>
    <property type="match status" value="1"/>
</dbReference>
<dbReference type="SMART" id="SM00912">
    <property type="entry name" value="Haemagg_act"/>
    <property type="match status" value="1"/>
</dbReference>
<dbReference type="Gene3D" id="2.160.20.110">
    <property type="match status" value="1"/>
</dbReference>
<evidence type="ECO:0000313" key="2">
    <source>
        <dbReference type="EMBL" id="PMS18824.1"/>
    </source>
</evidence>
<sequence length="879" mass="88428">MRVIAMLLALRMEHARHSRRSPLQVLTPFFLAMPGMAFAAAALPQGGQFVAGSGSISGNTTSLTINQTSSRGVVDWTSFSIGSGNRVSIANGTGATLNRVTGTTPSSILGTLTATGSVYLINPQGVVIGQSGIVSTGGRFVASSLDTDNTAFMNGAPLTFSNASGTVKGTVVNLGTISSSGGDIFLITGNEVDNSGTLSAPKGTVELVAGQKVLLNDSTQSQQVFVQSGGHGTVVNRGAIEAAQISLQAADGNIYALAGTHSVLRATGTATRDGHVWLVADTGSVTIDGSTVATNANGTGGTVDTNGATLHLAGGPSVKAGQWNLSTPSLTIDSLLAPVFQDNLDAGTSVNVQTTGAQCATGDIDVASSIRWSGAASLTLGAYRSLTIEPSAKLSNTGNGNLILRADAQAIDNGGSITNNGTVDWSASQGAVSLLHDINGFYVPGTLSTNAAWTPPVDSGLATQITRYKLINFYKDLASVNADLVGNYALGRDIVATGSSDGSFVPIGDGNTAFTGQFDGRGHSIDSLTMRGTGPQSIGLFGTLGASAIVRDLNVNGNIAMALDPQSNWEDGIEGILAGINEGTILRVNTSGSVWDVFATQNVSLAGGLVGLNTGKIEHSSSSAILNSGTVGGLVGENDGLIADSHASGQVQGATAVVITADGPAGLVSDNLGTITRSYATGVVVGECNDSLCGGAAGLVSDNNDGVISQSYETGAVEAGRCAAFSCGYAGGLVLKNTGAVSQSYSTGQVIANGCIDPSTCGSGAALVYLNEGKIDQSFATGLVSGGLVDPPSGTQGQSAGISVSNTGSIATNVYWDKQTTATARGVAWGTPVSTANGLTTAQMSNAANFAGWDFGSTGAWAMPAGAHHPVLRWQLQPQ</sequence>
<dbReference type="InterPro" id="IPR008638">
    <property type="entry name" value="FhaB/CdiA-like_TPS"/>
</dbReference>
<dbReference type="InterPro" id="IPR012334">
    <property type="entry name" value="Pectin_lyas_fold"/>
</dbReference>
<evidence type="ECO:0000259" key="1">
    <source>
        <dbReference type="SMART" id="SM00912"/>
    </source>
</evidence>
<dbReference type="AlphaFoldDB" id="A0A2N7VNS7"/>
<dbReference type="Proteomes" id="UP000235616">
    <property type="component" value="Unassembled WGS sequence"/>
</dbReference>
<dbReference type="Pfam" id="PF05860">
    <property type="entry name" value="TPS"/>
    <property type="match status" value="1"/>
</dbReference>
<comment type="caution">
    <text evidence="2">The sequence shown here is derived from an EMBL/GenBank/DDBJ whole genome shotgun (WGS) entry which is preliminary data.</text>
</comment>
<dbReference type="PANTHER" id="PTHR12338:SF5">
    <property type="entry name" value="ANTIGEN 43-RELATED"/>
    <property type="match status" value="1"/>
</dbReference>
<feature type="domain" description="Filamentous haemagglutinin FhaB/tRNA nuclease CdiA-like TPS" evidence="1">
    <location>
        <begin position="40"/>
        <end position="151"/>
    </location>
</feature>
<dbReference type="InterPro" id="IPR050909">
    <property type="entry name" value="Bact_Autotransporter_VF"/>
</dbReference>
<name>A0A2N7VNS7_9BURK</name>
<dbReference type="EMBL" id="PNYA01000013">
    <property type="protein sequence ID" value="PMS18824.1"/>
    <property type="molecule type" value="Genomic_DNA"/>
</dbReference>
<gene>
    <name evidence="2" type="ORF">C0Z18_15965</name>
</gene>
<dbReference type="InterPro" id="IPR011050">
    <property type="entry name" value="Pectin_lyase_fold/virulence"/>
</dbReference>
<organism evidence="2 3">
    <name type="scientific">Trinickia dabaoshanensis</name>
    <dbReference type="NCBI Taxonomy" id="564714"/>
    <lineage>
        <taxon>Bacteria</taxon>
        <taxon>Pseudomonadati</taxon>
        <taxon>Pseudomonadota</taxon>
        <taxon>Betaproteobacteria</taxon>
        <taxon>Burkholderiales</taxon>
        <taxon>Burkholderiaceae</taxon>
        <taxon>Trinickia</taxon>
    </lineage>
</organism>